<keyword evidence="4" id="KW-1185">Reference proteome</keyword>
<gene>
    <name evidence="3" type="ORF">ACFO8Q_14620</name>
</gene>
<evidence type="ECO:0000313" key="3">
    <source>
        <dbReference type="EMBL" id="MFC4768576.1"/>
    </source>
</evidence>
<organism evidence="3 4">
    <name type="scientific">Effusibacillus consociatus</name>
    <dbReference type="NCBI Taxonomy" id="1117041"/>
    <lineage>
        <taxon>Bacteria</taxon>
        <taxon>Bacillati</taxon>
        <taxon>Bacillota</taxon>
        <taxon>Bacilli</taxon>
        <taxon>Bacillales</taxon>
        <taxon>Alicyclobacillaceae</taxon>
        <taxon>Effusibacillus</taxon>
    </lineage>
</organism>
<feature type="transmembrane region" description="Helical" evidence="2">
    <location>
        <begin position="6"/>
        <end position="22"/>
    </location>
</feature>
<feature type="compositionally biased region" description="Basic and acidic residues" evidence="1">
    <location>
        <begin position="82"/>
        <end position="96"/>
    </location>
</feature>
<keyword evidence="2" id="KW-1133">Transmembrane helix</keyword>
<evidence type="ECO:0000256" key="2">
    <source>
        <dbReference type="SAM" id="Phobius"/>
    </source>
</evidence>
<keyword evidence="2" id="KW-0472">Membrane</keyword>
<reference evidence="4" key="1">
    <citation type="journal article" date="2019" name="Int. J. Syst. Evol. Microbiol.">
        <title>The Global Catalogue of Microorganisms (GCM) 10K type strain sequencing project: providing services to taxonomists for standard genome sequencing and annotation.</title>
        <authorList>
            <consortium name="The Broad Institute Genomics Platform"/>
            <consortium name="The Broad Institute Genome Sequencing Center for Infectious Disease"/>
            <person name="Wu L."/>
            <person name="Ma J."/>
        </authorList>
    </citation>
    <scope>NUCLEOTIDE SEQUENCE [LARGE SCALE GENOMIC DNA]</scope>
    <source>
        <strain evidence="4">WYCCWR 12678</strain>
    </source>
</reference>
<dbReference type="RefSeq" id="WP_380026528.1">
    <property type="nucleotide sequence ID" value="NZ_JBHSHC010000108.1"/>
</dbReference>
<name>A0ABV9Q2Y6_9BACL</name>
<keyword evidence="2" id="KW-0812">Transmembrane</keyword>
<dbReference type="Proteomes" id="UP001596002">
    <property type="component" value="Unassembled WGS sequence"/>
</dbReference>
<evidence type="ECO:0000256" key="1">
    <source>
        <dbReference type="SAM" id="MobiDB-lite"/>
    </source>
</evidence>
<accession>A0ABV9Q2Y6</accession>
<comment type="caution">
    <text evidence="3">The sequence shown here is derived from an EMBL/GenBank/DDBJ whole genome shotgun (WGS) entry which is preliminary data.</text>
</comment>
<sequence>MTAGFVYVMVLAVSALLAFYLISRSLKARSTVGGNRVEGERDYKMPAGGIQLGRRFTPETGYLDSVETDEGLNPNPITTSDTLKETLEAQDKNPRT</sequence>
<feature type="region of interest" description="Disordered" evidence="1">
    <location>
        <begin position="64"/>
        <end position="96"/>
    </location>
</feature>
<dbReference type="EMBL" id="JBHSHC010000108">
    <property type="protein sequence ID" value="MFC4768576.1"/>
    <property type="molecule type" value="Genomic_DNA"/>
</dbReference>
<protein>
    <submittedName>
        <fullName evidence="3">Uncharacterized protein</fullName>
    </submittedName>
</protein>
<evidence type="ECO:0000313" key="4">
    <source>
        <dbReference type="Proteomes" id="UP001596002"/>
    </source>
</evidence>
<proteinExistence type="predicted"/>